<evidence type="ECO:0000313" key="1">
    <source>
        <dbReference type="EMBL" id="KAL3870189.1"/>
    </source>
</evidence>
<keyword evidence="2" id="KW-1185">Reference proteome</keyword>
<accession>A0ABD3W8G9</accession>
<evidence type="ECO:0000313" key="2">
    <source>
        <dbReference type="Proteomes" id="UP001634394"/>
    </source>
</evidence>
<gene>
    <name evidence="1" type="ORF">ACJMK2_038270</name>
</gene>
<dbReference type="EMBL" id="JBJQND010000007">
    <property type="protein sequence ID" value="KAL3870189.1"/>
    <property type="molecule type" value="Genomic_DNA"/>
</dbReference>
<feature type="non-terminal residue" evidence="1">
    <location>
        <position position="1"/>
    </location>
</feature>
<dbReference type="Proteomes" id="UP001634394">
    <property type="component" value="Unassembled WGS sequence"/>
</dbReference>
<reference evidence="1 2" key="1">
    <citation type="submission" date="2024-11" db="EMBL/GenBank/DDBJ databases">
        <title>Chromosome-level genome assembly of the freshwater bivalve Anodonta woodiana.</title>
        <authorList>
            <person name="Chen X."/>
        </authorList>
    </citation>
    <scope>NUCLEOTIDE SEQUENCE [LARGE SCALE GENOMIC DNA]</scope>
    <source>
        <strain evidence="1">MN2024</strain>
        <tissue evidence="1">Gills</tissue>
    </source>
</reference>
<proteinExistence type="predicted"/>
<sequence>KMCSDDLVSLVAIGGGNRLGRDKIEGEEDEYEEGNGGGVLLVCTGDLVLTVARGGNKEHVDEIEEDYNNEGGGGG</sequence>
<protein>
    <submittedName>
        <fullName evidence="1">Uncharacterized protein</fullName>
    </submittedName>
</protein>
<name>A0ABD3W8G9_SINWO</name>
<dbReference type="AlphaFoldDB" id="A0ABD3W8G9"/>
<organism evidence="1 2">
    <name type="scientific">Sinanodonta woodiana</name>
    <name type="common">Chinese pond mussel</name>
    <name type="synonym">Anodonta woodiana</name>
    <dbReference type="NCBI Taxonomy" id="1069815"/>
    <lineage>
        <taxon>Eukaryota</taxon>
        <taxon>Metazoa</taxon>
        <taxon>Spiralia</taxon>
        <taxon>Lophotrochozoa</taxon>
        <taxon>Mollusca</taxon>
        <taxon>Bivalvia</taxon>
        <taxon>Autobranchia</taxon>
        <taxon>Heteroconchia</taxon>
        <taxon>Palaeoheterodonta</taxon>
        <taxon>Unionida</taxon>
        <taxon>Unionoidea</taxon>
        <taxon>Unionidae</taxon>
        <taxon>Unioninae</taxon>
        <taxon>Sinanodonta</taxon>
    </lineage>
</organism>
<comment type="caution">
    <text evidence="1">The sequence shown here is derived from an EMBL/GenBank/DDBJ whole genome shotgun (WGS) entry which is preliminary data.</text>
</comment>